<dbReference type="Proteomes" id="UP000019249">
    <property type="component" value="Unassembled WGS sequence"/>
</dbReference>
<gene>
    <name evidence="2" type="primary">rpiA</name>
    <name evidence="3" type="ORF">MFLO_07217</name>
</gene>
<dbReference type="HAMAP" id="MF_00170">
    <property type="entry name" value="Rib_5P_isom_A"/>
    <property type="match status" value="1"/>
</dbReference>
<evidence type="ECO:0000256" key="2">
    <source>
        <dbReference type="HAMAP-Rule" id="MF_00170"/>
    </source>
</evidence>
<organism evidence="3 4">
    <name type="scientific">Listeria floridensis FSL S10-1187</name>
    <dbReference type="NCBI Taxonomy" id="1265817"/>
    <lineage>
        <taxon>Bacteria</taxon>
        <taxon>Bacillati</taxon>
        <taxon>Bacillota</taxon>
        <taxon>Bacilli</taxon>
        <taxon>Bacillales</taxon>
        <taxon>Listeriaceae</taxon>
        <taxon>Listeria</taxon>
    </lineage>
</organism>
<dbReference type="Gene3D" id="3.40.50.1360">
    <property type="match status" value="1"/>
</dbReference>
<feature type="active site" description="Proton acceptor" evidence="2">
    <location>
        <position position="102"/>
    </location>
</feature>
<dbReference type="Pfam" id="PF06026">
    <property type="entry name" value="Rib_5-P_isom_A"/>
    <property type="match status" value="1"/>
</dbReference>
<evidence type="ECO:0000256" key="1">
    <source>
        <dbReference type="ARBA" id="ARBA00023235"/>
    </source>
</evidence>
<dbReference type="PANTHER" id="PTHR11934">
    <property type="entry name" value="RIBOSE-5-PHOSPHATE ISOMERASE"/>
    <property type="match status" value="1"/>
</dbReference>
<dbReference type="InterPro" id="IPR004788">
    <property type="entry name" value="Ribose5P_isomerase_type_A"/>
</dbReference>
<dbReference type="NCBIfam" id="TIGR00021">
    <property type="entry name" value="rpiA"/>
    <property type="match status" value="1"/>
</dbReference>
<comment type="function">
    <text evidence="2">Catalyzes the reversible conversion of ribose-5-phosphate to ribulose 5-phosphate.</text>
</comment>
<dbReference type="InterPro" id="IPR020672">
    <property type="entry name" value="Ribose5P_isomerase_typA_subgr"/>
</dbReference>
<accession>A0ABP3AZQ0</accession>
<evidence type="ECO:0000313" key="3">
    <source>
        <dbReference type="EMBL" id="EUJ32199.1"/>
    </source>
</evidence>
<comment type="caution">
    <text evidence="3">The sequence shown here is derived from an EMBL/GenBank/DDBJ whole genome shotgun (WGS) entry which is preliminary data.</text>
</comment>
<dbReference type="CDD" id="cd01398">
    <property type="entry name" value="RPI_A"/>
    <property type="match status" value="1"/>
</dbReference>
<comment type="subunit">
    <text evidence="2">Homodimer.</text>
</comment>
<name>A0ABP3AZQ0_9LIST</name>
<evidence type="ECO:0000313" key="4">
    <source>
        <dbReference type="Proteomes" id="UP000019249"/>
    </source>
</evidence>
<dbReference type="NCBIfam" id="NF001924">
    <property type="entry name" value="PRK00702.1"/>
    <property type="match status" value="1"/>
</dbReference>
<comment type="pathway">
    <text evidence="2">Carbohydrate degradation; pentose phosphate pathway; D-ribose 5-phosphate from D-ribulose 5-phosphate (non-oxidative stage): step 1/1.</text>
</comment>
<dbReference type="EC" id="5.3.1.6" evidence="2"/>
<comment type="similarity">
    <text evidence="2">Belongs to the ribose 5-phosphate isomerase family.</text>
</comment>
<feature type="binding site" evidence="2">
    <location>
        <position position="120"/>
    </location>
    <ligand>
        <name>substrate</name>
    </ligand>
</feature>
<dbReference type="GO" id="GO:0004751">
    <property type="term" value="F:ribose-5-phosphate isomerase activity"/>
    <property type="evidence" value="ECO:0007669"/>
    <property type="project" value="UniProtKB-EC"/>
</dbReference>
<proteinExistence type="inferred from homology"/>
<protein>
    <recommendedName>
        <fullName evidence="2">Ribose-5-phosphate isomerase A</fullName>
        <ecNumber evidence="2">5.3.1.6</ecNumber>
    </recommendedName>
    <alternativeName>
        <fullName evidence="2">Phosphoriboisomerase A</fullName>
        <shortName evidence="2">PRI</shortName>
    </alternativeName>
</protein>
<dbReference type="PANTHER" id="PTHR11934:SF0">
    <property type="entry name" value="RIBOSE-5-PHOSPHATE ISOMERASE"/>
    <property type="match status" value="1"/>
</dbReference>
<comment type="catalytic activity">
    <reaction evidence="2">
        <text>aldehydo-D-ribose 5-phosphate = D-ribulose 5-phosphate</text>
        <dbReference type="Rhea" id="RHEA:14657"/>
        <dbReference type="ChEBI" id="CHEBI:58121"/>
        <dbReference type="ChEBI" id="CHEBI:58273"/>
        <dbReference type="EC" id="5.3.1.6"/>
    </reaction>
</comment>
<dbReference type="EMBL" id="AODF01000013">
    <property type="protein sequence ID" value="EUJ32199.1"/>
    <property type="molecule type" value="Genomic_DNA"/>
</dbReference>
<keyword evidence="4" id="KW-1185">Reference proteome</keyword>
<dbReference type="Gene3D" id="3.30.70.260">
    <property type="match status" value="1"/>
</dbReference>
<feature type="binding site" evidence="2">
    <location>
        <begin position="80"/>
        <end position="83"/>
    </location>
    <ligand>
        <name>substrate</name>
    </ligand>
</feature>
<keyword evidence="1 2" id="KW-0413">Isomerase</keyword>
<dbReference type="SUPFAM" id="SSF75445">
    <property type="entry name" value="D-ribose-5-phosphate isomerase (RpiA), lid domain"/>
    <property type="match status" value="1"/>
</dbReference>
<dbReference type="SUPFAM" id="SSF100950">
    <property type="entry name" value="NagB/RpiA/CoA transferase-like"/>
    <property type="match status" value="1"/>
</dbReference>
<dbReference type="InterPro" id="IPR037171">
    <property type="entry name" value="NagB/RpiA_transferase-like"/>
</dbReference>
<feature type="binding site" evidence="2">
    <location>
        <begin position="25"/>
        <end position="28"/>
    </location>
    <ligand>
        <name>substrate</name>
    </ligand>
</feature>
<dbReference type="RefSeq" id="WP_036097133.1">
    <property type="nucleotide sequence ID" value="NZ_AODF01000013.1"/>
</dbReference>
<feature type="binding site" evidence="2">
    <location>
        <begin position="93"/>
        <end position="96"/>
    </location>
    <ligand>
        <name>substrate</name>
    </ligand>
</feature>
<sequence>MNMKRAAGEKACELIQEGMLVGLGTGSTVFYTIEALGRRVREGLKVTAVATSKKTEQLASANQIPLISLNKADEIDLTIDGADEVDADFNGIKGGGGALLREKMVALSSKQNIWIVDASKVVEHLGKFPLPVEVIPFGYKKVETELAALDLHPELRLNQTGEIYQTDNQNYILDLKLGEIKNAAKLAQKLDSISGIVEHGLFLDIADRLIIGNSDGTVTEKRH</sequence>
<reference evidence="3 4" key="1">
    <citation type="journal article" date="2014" name="Int. J. Syst. Evol. Microbiol.">
        <title>Listeria floridensis sp. nov., Listeria aquatica sp. nov., Listeria cornellensis sp. nov., Listeria riparia sp. nov. and Listeria grandensis sp. nov., from agricultural and natural environments.</title>
        <authorList>
            <person name="den Bakker H.C."/>
            <person name="Warchocki S."/>
            <person name="Wright E.M."/>
            <person name="Allred A.F."/>
            <person name="Ahlstrom C."/>
            <person name="Manuel C.S."/>
            <person name="Stasiewicz M.J."/>
            <person name="Burrell A."/>
            <person name="Roof S."/>
            <person name="Strawn L."/>
            <person name="Fortes E.D."/>
            <person name="Nightingale K.K."/>
            <person name="Kephart D."/>
            <person name="Wiedmann M."/>
        </authorList>
    </citation>
    <scope>NUCLEOTIDE SEQUENCE [LARGE SCALE GENOMIC DNA]</scope>
    <source>
        <strain evidence="3 4">FSL S10-1187</strain>
    </source>
</reference>